<gene>
    <name evidence="2" type="ORF">PP769_09440</name>
</gene>
<dbReference type="GO" id="GO:0004252">
    <property type="term" value="F:serine-type endopeptidase activity"/>
    <property type="evidence" value="ECO:0007669"/>
    <property type="project" value="InterPro"/>
</dbReference>
<dbReference type="AlphaFoldDB" id="A0AA96GGY9"/>
<dbReference type="Proteomes" id="UP001302719">
    <property type="component" value="Chromosome"/>
</dbReference>
<proteinExistence type="predicted"/>
<dbReference type="InterPro" id="IPR014721">
    <property type="entry name" value="Ribsml_uS5_D2-typ_fold_subgr"/>
</dbReference>
<dbReference type="GO" id="GO:0006508">
    <property type="term" value="P:proteolysis"/>
    <property type="evidence" value="ECO:0007669"/>
    <property type="project" value="InterPro"/>
</dbReference>
<evidence type="ECO:0000313" key="2">
    <source>
        <dbReference type="EMBL" id="WNM59960.1"/>
    </source>
</evidence>
<keyword evidence="3" id="KW-1185">Reference proteome</keyword>
<dbReference type="KEGG" id="nall:PP769_09440"/>
<dbReference type="InterPro" id="IPR020568">
    <property type="entry name" value="Ribosomal_Su5_D2-typ_SF"/>
</dbReference>
<reference evidence="2 3" key="1">
    <citation type="submission" date="2023-01" db="EMBL/GenBank/DDBJ databases">
        <title>Cultivation and genomic characterization of new, ubiquitous marine nitrite-oxidizing bacteria from the Nitrospirales.</title>
        <authorList>
            <person name="Mueller A.J."/>
            <person name="Daebeler A."/>
            <person name="Herbold C.W."/>
            <person name="Kirkegaard R.H."/>
            <person name="Daims H."/>
        </authorList>
    </citation>
    <scope>NUCLEOTIDE SEQUENCE [LARGE SCALE GENOMIC DNA]</scope>
    <source>
        <strain evidence="2 3">VA</strain>
    </source>
</reference>
<name>A0AA96GGY9_9BACT</name>
<protein>
    <recommendedName>
        <fullName evidence="1">Lon proteolytic domain-containing protein</fullName>
    </recommendedName>
</protein>
<accession>A0AA96GGY9</accession>
<organism evidence="2 3">
    <name type="scientific">Candidatus Nitrospira allomarina</name>
    <dbReference type="NCBI Taxonomy" id="3020900"/>
    <lineage>
        <taxon>Bacteria</taxon>
        <taxon>Pseudomonadati</taxon>
        <taxon>Nitrospirota</taxon>
        <taxon>Nitrospiria</taxon>
        <taxon>Nitrospirales</taxon>
        <taxon>Nitrospiraceae</taxon>
        <taxon>Nitrospira</taxon>
    </lineage>
</organism>
<dbReference type="EMBL" id="CP116967">
    <property type="protein sequence ID" value="WNM59960.1"/>
    <property type="molecule type" value="Genomic_DNA"/>
</dbReference>
<dbReference type="InterPro" id="IPR008269">
    <property type="entry name" value="Lon_proteolytic"/>
</dbReference>
<dbReference type="Pfam" id="PF05362">
    <property type="entry name" value="Lon_C"/>
    <property type="match status" value="1"/>
</dbReference>
<dbReference type="RefSeq" id="WP_312646864.1">
    <property type="nucleotide sequence ID" value="NZ_CP116967.1"/>
</dbReference>
<evidence type="ECO:0000259" key="1">
    <source>
        <dbReference type="Pfam" id="PF05362"/>
    </source>
</evidence>
<feature type="domain" description="Lon proteolytic" evidence="1">
    <location>
        <begin position="127"/>
        <end position="190"/>
    </location>
</feature>
<dbReference type="GO" id="GO:0004176">
    <property type="term" value="F:ATP-dependent peptidase activity"/>
    <property type="evidence" value="ECO:0007669"/>
    <property type="project" value="InterPro"/>
</dbReference>
<evidence type="ECO:0000313" key="3">
    <source>
        <dbReference type="Proteomes" id="UP001302719"/>
    </source>
</evidence>
<dbReference type="Gene3D" id="3.30.230.10">
    <property type="match status" value="1"/>
</dbReference>
<dbReference type="SUPFAM" id="SSF54211">
    <property type="entry name" value="Ribosomal protein S5 domain 2-like"/>
    <property type="match status" value="1"/>
</dbReference>
<sequence>MINKADRKKVSLLLGLVLTLNVVCATSLGASPSVRQIPHLIIPILGTSLNKQFRPVGMVSQVVIDVYERQDRNGLQIQFHTEPGNFSLFARQSIHAAITRALAAANLPSESWTVLLKFPYTGLTVYGESLSAMVGLSVVSMIKGDHLLEGRALTGTITERGSIGAVGGLQLKILAAYENHFERVLVPSEYDVRDGDWRTPFLMQVSPVGTIDEAYFGLTGHHLATLP</sequence>